<gene>
    <name evidence="2" type="ORF">GIW73_18465</name>
</gene>
<comment type="caution">
    <text evidence="2">The sequence shown here is derived from an EMBL/GenBank/DDBJ whole genome shotgun (WGS) entry which is preliminary data.</text>
</comment>
<dbReference type="Proteomes" id="UP000814207">
    <property type="component" value="Unassembled WGS sequence"/>
</dbReference>
<evidence type="ECO:0000313" key="2">
    <source>
        <dbReference type="EMBL" id="MCF5064916.1"/>
    </source>
</evidence>
<organism evidence="2 3">
    <name type="scientific">Pseudomonas syringae</name>
    <dbReference type="NCBI Taxonomy" id="317"/>
    <lineage>
        <taxon>Bacteria</taxon>
        <taxon>Pseudomonadati</taxon>
        <taxon>Pseudomonadota</taxon>
        <taxon>Gammaproteobacteria</taxon>
        <taxon>Pseudomonadales</taxon>
        <taxon>Pseudomonadaceae</taxon>
        <taxon>Pseudomonas</taxon>
    </lineage>
</organism>
<keyword evidence="1" id="KW-0732">Signal</keyword>
<dbReference type="EMBL" id="WKEU01000089">
    <property type="protein sequence ID" value="MCF5064916.1"/>
    <property type="molecule type" value="Genomic_DNA"/>
</dbReference>
<sequence>MAMRRRGWVYGFLLLGSSAFAGEPARLEYVSATDFEEITVDLKQDMQRNPGIVVINVKLSPEARRRTAAITLLTINQPLSTFIDGRATSFTPSTVQSVIDGPYLQVAVPQDLLLKWLPWGRP</sequence>
<dbReference type="AlphaFoldDB" id="A0A9Q3ZYF0"/>
<protein>
    <submittedName>
        <fullName evidence="2">Uncharacterized protein</fullName>
    </submittedName>
</protein>
<evidence type="ECO:0000313" key="3">
    <source>
        <dbReference type="Proteomes" id="UP000814207"/>
    </source>
</evidence>
<feature type="chain" id="PRO_5040441804" evidence="1">
    <location>
        <begin position="22"/>
        <end position="122"/>
    </location>
</feature>
<reference evidence="2" key="1">
    <citation type="submission" date="2019-11" db="EMBL/GenBank/DDBJ databases">
        <title>Epiphytic Pseudomonas syringae from cherry orchards.</title>
        <authorList>
            <person name="Hulin M.T."/>
        </authorList>
    </citation>
    <scope>NUCLEOTIDE SEQUENCE</scope>
    <source>
        <strain evidence="2">PA-6-9A</strain>
    </source>
</reference>
<feature type="signal peptide" evidence="1">
    <location>
        <begin position="1"/>
        <end position="21"/>
    </location>
</feature>
<accession>A0A9Q3ZYF0</accession>
<name>A0A9Q3ZYF0_PSESX</name>
<evidence type="ECO:0000256" key="1">
    <source>
        <dbReference type="SAM" id="SignalP"/>
    </source>
</evidence>
<proteinExistence type="predicted"/>